<sequence>MKASSLKYRFCASVDAVRYNTFNIRGARGLEVMVQTHIGIGLPFLELYAEDNVLLTTSTIEETSNPGDIGGVENKEGTDFDTDPIQEPSADESGIVLLFLPELVPTEPEDGGSDGEGLGKDVKEDPQFRAHSSPAYIHNVDLSTENVLEFAKLSHKQPGYESSSLDSGDFKVGKEFSSKDGFVATMK</sequence>
<protein>
    <submittedName>
        <fullName evidence="1">Uncharacterized protein</fullName>
    </submittedName>
</protein>
<dbReference type="Proteomes" id="UP001358586">
    <property type="component" value="Chromosome 11"/>
</dbReference>
<reference evidence="1 2" key="1">
    <citation type="submission" date="2023-03" db="EMBL/GenBank/DDBJ databases">
        <title>WGS of Gossypium arboreum.</title>
        <authorList>
            <person name="Yu D."/>
        </authorList>
    </citation>
    <scope>NUCLEOTIDE SEQUENCE [LARGE SCALE GENOMIC DNA]</scope>
    <source>
        <tissue evidence="1">Leaf</tissue>
    </source>
</reference>
<comment type="caution">
    <text evidence="1">The sequence shown here is derived from an EMBL/GenBank/DDBJ whole genome shotgun (WGS) entry which is preliminary data.</text>
</comment>
<evidence type="ECO:0000313" key="2">
    <source>
        <dbReference type="Proteomes" id="UP001358586"/>
    </source>
</evidence>
<evidence type="ECO:0000313" key="1">
    <source>
        <dbReference type="EMBL" id="KAK5784887.1"/>
    </source>
</evidence>
<organism evidence="1 2">
    <name type="scientific">Gossypium arboreum</name>
    <name type="common">Tree cotton</name>
    <name type="synonym">Gossypium nanking</name>
    <dbReference type="NCBI Taxonomy" id="29729"/>
    <lineage>
        <taxon>Eukaryota</taxon>
        <taxon>Viridiplantae</taxon>
        <taxon>Streptophyta</taxon>
        <taxon>Embryophyta</taxon>
        <taxon>Tracheophyta</taxon>
        <taxon>Spermatophyta</taxon>
        <taxon>Magnoliopsida</taxon>
        <taxon>eudicotyledons</taxon>
        <taxon>Gunneridae</taxon>
        <taxon>Pentapetalae</taxon>
        <taxon>rosids</taxon>
        <taxon>malvids</taxon>
        <taxon>Malvales</taxon>
        <taxon>Malvaceae</taxon>
        <taxon>Malvoideae</taxon>
        <taxon>Gossypium</taxon>
    </lineage>
</organism>
<keyword evidence="2" id="KW-1185">Reference proteome</keyword>
<proteinExistence type="predicted"/>
<dbReference type="EMBL" id="JARKNE010000011">
    <property type="protein sequence ID" value="KAK5784887.1"/>
    <property type="molecule type" value="Genomic_DNA"/>
</dbReference>
<gene>
    <name evidence="1" type="ORF">PVK06_039426</name>
</gene>
<accession>A0ABR0N505</accession>
<name>A0ABR0N505_GOSAR</name>